<sequence length="329" mass="37498">MENELTALSALCTNTAKAVSDLKKIKKEDNFVDNKSLNIDQRIENAEGHFDRLDEIFDRKNNITTSLNTIVTDLDNTSNKIKSEMALYSTQSDNDKLYEIFNLRIALLEEKCQMDIKLHEDEINRIKQTKNTKIDQIMKSEKFINAKKQHDDEKEERIKREHITLEEEANIEKLTGMKIGNVVFDSDIDNWSKGTSVFDGKVMNKSNLCFLVEDTYHNKFGGVCTGNINAVGEWIHNGSSYIFSLVRGGTLNPKRFGKSGNDNYEFWLNSQNHNYLFGFGFGNNGCDIAMCKKGENGSCCNPSTYTTKQNELTDNDKFTPKSVVVFQLN</sequence>
<dbReference type="VEuPathDB" id="AmoebaDB:EIN_360860"/>
<accession>S0B2X1</accession>
<proteinExistence type="evidence at transcript level"/>
<name>S0B2X1_ENTIV</name>
<dbReference type="AlphaFoldDB" id="S0B2X1"/>
<dbReference type="Pfam" id="PF07534">
    <property type="entry name" value="TLD"/>
    <property type="match status" value="1"/>
</dbReference>
<dbReference type="InterPro" id="IPR006571">
    <property type="entry name" value="TLDc_dom"/>
</dbReference>
<organism evidence="2">
    <name type="scientific">Entamoeba invadens</name>
    <dbReference type="NCBI Taxonomy" id="33085"/>
    <lineage>
        <taxon>Eukaryota</taxon>
        <taxon>Amoebozoa</taxon>
        <taxon>Evosea</taxon>
        <taxon>Archamoebae</taxon>
        <taxon>Mastigamoebida</taxon>
        <taxon>Entamoebidae</taxon>
        <taxon>Entamoeba</taxon>
    </lineage>
</organism>
<evidence type="ECO:0000259" key="1">
    <source>
        <dbReference type="Pfam" id="PF07534"/>
    </source>
</evidence>
<reference evidence="2" key="1">
    <citation type="submission" date="2012-06" db="EMBL/GenBank/DDBJ databases">
        <title>Short 5' UTR of Entamoeba genes.</title>
        <authorList>
            <person name="Hiranuka K."/>
            <person name="Kumagai M."/>
            <person name="Wakaguri H."/>
            <person name="Suzuki Y."/>
            <person name="Sugano S."/>
            <person name="Watanabe J."/>
            <person name="Makioka A."/>
        </authorList>
    </citation>
    <scope>NUCLEOTIDE SEQUENCE</scope>
    <source>
        <strain evidence="2">IP1</strain>
    </source>
</reference>
<protein>
    <recommendedName>
        <fullName evidence="1">TLDc domain-containing protein</fullName>
    </recommendedName>
</protein>
<dbReference type="EMBL" id="AK422383">
    <property type="protein sequence ID" value="BAN40866.1"/>
    <property type="molecule type" value="mRNA"/>
</dbReference>
<evidence type="ECO:0000313" key="2">
    <source>
        <dbReference type="EMBL" id="BAN40866.1"/>
    </source>
</evidence>
<feature type="domain" description="TLDc" evidence="1">
    <location>
        <begin position="196"/>
        <end position="328"/>
    </location>
</feature>